<evidence type="ECO:0000313" key="2">
    <source>
        <dbReference type="EMBL" id="KAB7496833.1"/>
    </source>
</evidence>
<feature type="compositionally biased region" description="Polar residues" evidence="1">
    <location>
        <begin position="413"/>
        <end position="427"/>
    </location>
</feature>
<gene>
    <name evidence="2" type="ORF">Anas_05130</name>
</gene>
<keyword evidence="3" id="KW-1185">Reference proteome</keyword>
<feature type="compositionally biased region" description="Polar residues" evidence="1">
    <location>
        <begin position="189"/>
        <end position="202"/>
    </location>
</feature>
<dbReference type="Proteomes" id="UP000326759">
    <property type="component" value="Unassembled WGS sequence"/>
</dbReference>
<dbReference type="Pfam" id="PF06462">
    <property type="entry name" value="Hyd_WA"/>
    <property type="match status" value="2"/>
</dbReference>
<feature type="region of interest" description="Disordered" evidence="1">
    <location>
        <begin position="413"/>
        <end position="435"/>
    </location>
</feature>
<name>A0A5N5SRP1_9CRUS</name>
<dbReference type="PANTHER" id="PTHR23250:SF1">
    <property type="entry name" value="TECTONIN BETA-PROPELLER REPEAT-CONTAINING PROTEIN 1"/>
    <property type="match status" value="1"/>
</dbReference>
<proteinExistence type="predicted"/>
<organism evidence="2 3">
    <name type="scientific">Armadillidium nasatum</name>
    <dbReference type="NCBI Taxonomy" id="96803"/>
    <lineage>
        <taxon>Eukaryota</taxon>
        <taxon>Metazoa</taxon>
        <taxon>Ecdysozoa</taxon>
        <taxon>Arthropoda</taxon>
        <taxon>Crustacea</taxon>
        <taxon>Multicrustacea</taxon>
        <taxon>Malacostraca</taxon>
        <taxon>Eumalacostraca</taxon>
        <taxon>Peracarida</taxon>
        <taxon>Isopoda</taxon>
        <taxon>Oniscidea</taxon>
        <taxon>Crinocheta</taxon>
        <taxon>Armadillidiidae</taxon>
        <taxon>Armadillidium</taxon>
    </lineage>
</organism>
<reference evidence="2 3" key="1">
    <citation type="journal article" date="2019" name="PLoS Biol.">
        <title>Sex chromosomes control vertical transmission of feminizing Wolbachia symbionts in an isopod.</title>
        <authorList>
            <person name="Becking T."/>
            <person name="Chebbi M.A."/>
            <person name="Giraud I."/>
            <person name="Moumen B."/>
            <person name="Laverre T."/>
            <person name="Caubet Y."/>
            <person name="Peccoud J."/>
            <person name="Gilbert C."/>
            <person name="Cordaux R."/>
        </authorList>
    </citation>
    <scope>NUCLEOTIDE SEQUENCE [LARGE SCALE GENOMIC DNA]</scope>
    <source>
        <strain evidence="2">ANa2</strain>
        <tissue evidence="2">Whole body excluding digestive tract and cuticle</tissue>
    </source>
</reference>
<dbReference type="OrthoDB" id="72441at2759"/>
<dbReference type="AlphaFoldDB" id="A0A5N5SRP1"/>
<accession>A0A5N5SRP1</accession>
<feature type="compositionally biased region" description="Basic and acidic residues" evidence="1">
    <location>
        <begin position="174"/>
        <end position="188"/>
    </location>
</feature>
<dbReference type="SMART" id="SM00706">
    <property type="entry name" value="TECPR"/>
    <property type="match status" value="2"/>
</dbReference>
<evidence type="ECO:0000313" key="3">
    <source>
        <dbReference type="Proteomes" id="UP000326759"/>
    </source>
</evidence>
<dbReference type="InterPro" id="IPR006624">
    <property type="entry name" value="Beta-propeller_rpt_TECPR"/>
</dbReference>
<feature type="compositionally biased region" description="Polar residues" evidence="1">
    <location>
        <begin position="236"/>
        <end position="259"/>
    </location>
</feature>
<feature type="non-terminal residue" evidence="2">
    <location>
        <position position="693"/>
    </location>
</feature>
<protein>
    <recommendedName>
        <fullName evidence="4">Tectonin beta-propeller repeat-containing protein</fullName>
    </recommendedName>
</protein>
<dbReference type="EMBL" id="SEYY01020989">
    <property type="protein sequence ID" value="KAB7496833.1"/>
    <property type="molecule type" value="Genomic_DNA"/>
</dbReference>
<evidence type="ECO:0008006" key="4">
    <source>
        <dbReference type="Google" id="ProtNLM"/>
    </source>
</evidence>
<dbReference type="InterPro" id="IPR051513">
    <property type="entry name" value="Tectonin_beta-prop"/>
</dbReference>
<comment type="caution">
    <text evidence="2">The sequence shown here is derived from an EMBL/GenBank/DDBJ whole genome shotgun (WGS) entry which is preliminary data.</text>
</comment>
<sequence>MVWAITAFGKIVVREGICSTSPEGKRWVYVGTPSDQDVTCLSVGRTGRVWALTWDGRALVRQGISRENPMGEDWIIQREEAHINVVIIMIQLPEMTLIYSEVGTMWLEMVGSLLMVSVGPNNQTEKAKDIKKLFLFRCGVFQMRITPLSFVQGLPIQELTGKTWKSMHLPLQKFDPDKPRDDLYDERTSSTSGDEVSYRSSPKGSLSVAKFLKGSSCSLSGETESQDAVSMNTENMSIEGSPQNVSSSLPKNLTLTDNSPKILEVNEDKEVEKEEDEVESVNIEEHEEAAVSSSGKKQPIEMIGEDSTDLDDDNSNDFNNLNIRNPDDIPDSLTSSVISDTVANIIGSVYNPDGSDSNSLPNLLEESQCEQKGDHDSTLVFNVQTKESQDRASFSFTSQESCHTSGNKEIVNTQESDCSQGIVTPSDSPKESSFSRHRQSSIENRFLQSQLKSCSSTSSLNSEIFLPAEGNHFLNHEEIPVFDIILPEENLWMWVSGSGCWVQSHNMPKWFLSDYTVQSLEEPWRQTILEKLLLRRNEEKEQFKEYDEAIECPTWIVNGQCRHLLNGQWVPANIELQVSSNKASQVQEAFLKIIYTLGSKKTTLIPCCSIVLSTLAVDLPAKALVSLYTPTKPLQPIPLLFSGEKDAEQWLNHISSACIQFRGLDSQPSGNSIWAVSTLGFIYFHDPSSSEKE</sequence>
<feature type="region of interest" description="Disordered" evidence="1">
    <location>
        <begin position="170"/>
        <end position="202"/>
    </location>
</feature>
<evidence type="ECO:0000256" key="1">
    <source>
        <dbReference type="SAM" id="MobiDB-lite"/>
    </source>
</evidence>
<feature type="region of interest" description="Disordered" evidence="1">
    <location>
        <begin position="236"/>
        <end position="298"/>
    </location>
</feature>
<dbReference type="PANTHER" id="PTHR23250">
    <property type="entry name" value="DYSFERLIN-RELATED"/>
    <property type="match status" value="1"/>
</dbReference>